<sequence>MDSRRRLQFCGLQLAIVLIYTGHSSDVIVDSLLAMTIVTVIAGRRNASGFSINDENIPDQKPLALALNRQSADSPLTDIKDSFKTKFNYNSTPFKTCTEETNSDGRFIGNAHFPSPVLSTHTPCRSIHPPPWSEQRSVYFPNPSDDRGLLAQQLLFEVPRNNCSWDNSLGGDILLILNSLSHAWIWTACVDYSSANE</sequence>
<name>A0A8T0FM71_ARGBR</name>
<proteinExistence type="predicted"/>
<reference evidence="2" key="2">
    <citation type="submission" date="2020-06" db="EMBL/GenBank/DDBJ databases">
        <authorList>
            <person name="Sheffer M."/>
        </authorList>
    </citation>
    <scope>NUCLEOTIDE SEQUENCE</scope>
</reference>
<feature type="signal peptide" evidence="1">
    <location>
        <begin position="1"/>
        <end position="24"/>
    </location>
</feature>
<evidence type="ECO:0000313" key="2">
    <source>
        <dbReference type="EMBL" id="KAF8792006.1"/>
    </source>
</evidence>
<keyword evidence="3" id="KW-1185">Reference proteome</keyword>
<evidence type="ECO:0000313" key="3">
    <source>
        <dbReference type="Proteomes" id="UP000807504"/>
    </source>
</evidence>
<dbReference type="AlphaFoldDB" id="A0A8T0FM71"/>
<accession>A0A8T0FM71</accession>
<keyword evidence="1" id="KW-0732">Signal</keyword>
<evidence type="ECO:0000256" key="1">
    <source>
        <dbReference type="SAM" id="SignalP"/>
    </source>
</evidence>
<comment type="caution">
    <text evidence="2">The sequence shown here is derived from an EMBL/GenBank/DDBJ whole genome shotgun (WGS) entry which is preliminary data.</text>
</comment>
<protein>
    <submittedName>
        <fullName evidence="2">Uncharacterized protein</fullName>
    </submittedName>
</protein>
<gene>
    <name evidence="2" type="ORF">HNY73_003658</name>
</gene>
<reference evidence="2" key="1">
    <citation type="journal article" date="2020" name="bioRxiv">
        <title>Chromosome-level reference genome of the European wasp spider Argiope bruennichi: a resource for studies on range expansion and evolutionary adaptation.</title>
        <authorList>
            <person name="Sheffer M.M."/>
            <person name="Hoppe A."/>
            <person name="Krehenwinkel H."/>
            <person name="Uhl G."/>
            <person name="Kuss A.W."/>
            <person name="Jensen L."/>
            <person name="Jensen C."/>
            <person name="Gillespie R.G."/>
            <person name="Hoff K.J."/>
            <person name="Prost S."/>
        </authorList>
    </citation>
    <scope>NUCLEOTIDE SEQUENCE</scope>
</reference>
<dbReference type="EMBL" id="JABXBU010000003">
    <property type="protein sequence ID" value="KAF8792006.1"/>
    <property type="molecule type" value="Genomic_DNA"/>
</dbReference>
<organism evidence="2 3">
    <name type="scientific">Argiope bruennichi</name>
    <name type="common">Wasp spider</name>
    <name type="synonym">Aranea bruennichi</name>
    <dbReference type="NCBI Taxonomy" id="94029"/>
    <lineage>
        <taxon>Eukaryota</taxon>
        <taxon>Metazoa</taxon>
        <taxon>Ecdysozoa</taxon>
        <taxon>Arthropoda</taxon>
        <taxon>Chelicerata</taxon>
        <taxon>Arachnida</taxon>
        <taxon>Araneae</taxon>
        <taxon>Araneomorphae</taxon>
        <taxon>Entelegynae</taxon>
        <taxon>Araneoidea</taxon>
        <taxon>Araneidae</taxon>
        <taxon>Argiope</taxon>
    </lineage>
</organism>
<dbReference type="Proteomes" id="UP000807504">
    <property type="component" value="Unassembled WGS sequence"/>
</dbReference>
<feature type="chain" id="PRO_5035871141" evidence="1">
    <location>
        <begin position="25"/>
        <end position="197"/>
    </location>
</feature>